<accession>A0ABT7DZD8</accession>
<keyword evidence="2 5" id="KW-0690">Ribosome biogenesis</keyword>
<dbReference type="Pfam" id="PF04751">
    <property type="entry name" value="DarP"/>
    <property type="match status" value="1"/>
</dbReference>
<name>A0ABT7DZD8_9NEIS</name>
<comment type="similarity">
    <text evidence="5">Belongs to the DarP family.</text>
</comment>
<keyword evidence="1 5" id="KW-0963">Cytoplasm</keyword>
<feature type="compositionally biased region" description="Acidic residues" evidence="6">
    <location>
        <begin position="1"/>
        <end position="10"/>
    </location>
</feature>
<dbReference type="Gene3D" id="1.10.60.30">
    <property type="entry name" value="PSPTO4464-like domains"/>
    <property type="match status" value="2"/>
</dbReference>
<evidence type="ECO:0000256" key="5">
    <source>
        <dbReference type="HAMAP-Rule" id="MF_00765"/>
    </source>
</evidence>
<dbReference type="Proteomes" id="UP001172778">
    <property type="component" value="Unassembled WGS sequence"/>
</dbReference>
<keyword evidence="4 5" id="KW-0694">RNA-binding</keyword>
<gene>
    <name evidence="7" type="primary">yjgA</name>
    <name evidence="5" type="synonym">darP</name>
    <name evidence="7" type="ORF">PZA18_15255</name>
</gene>
<keyword evidence="8" id="KW-1185">Reference proteome</keyword>
<evidence type="ECO:0000313" key="8">
    <source>
        <dbReference type="Proteomes" id="UP001172778"/>
    </source>
</evidence>
<evidence type="ECO:0000256" key="1">
    <source>
        <dbReference type="ARBA" id="ARBA00022490"/>
    </source>
</evidence>
<evidence type="ECO:0000256" key="3">
    <source>
        <dbReference type="ARBA" id="ARBA00022730"/>
    </source>
</evidence>
<dbReference type="CDD" id="cd16331">
    <property type="entry name" value="YjgA-like"/>
    <property type="match status" value="1"/>
</dbReference>
<dbReference type="RefSeq" id="WP_284101718.1">
    <property type="nucleotide sequence ID" value="NZ_JARRAF010000018.1"/>
</dbReference>
<protein>
    <recommendedName>
        <fullName evidence="5">Dual-action ribosomal maturation protein DarP</fullName>
    </recommendedName>
    <alternativeName>
        <fullName evidence="5">Large ribosomal subunit assembly factor DarP</fullName>
    </alternativeName>
</protein>
<dbReference type="NCBIfam" id="NF003593">
    <property type="entry name" value="PRK05255.1-1"/>
    <property type="match status" value="1"/>
</dbReference>
<evidence type="ECO:0000256" key="2">
    <source>
        <dbReference type="ARBA" id="ARBA00022517"/>
    </source>
</evidence>
<feature type="region of interest" description="Disordered" evidence="6">
    <location>
        <begin position="1"/>
        <end position="25"/>
    </location>
</feature>
<dbReference type="PIRSF" id="PIRSF016183">
    <property type="entry name" value="UCP016183"/>
    <property type="match status" value="1"/>
</dbReference>
<reference evidence="7" key="1">
    <citation type="submission" date="2023-03" db="EMBL/GenBank/DDBJ databases">
        <title>Chitinimonas shenzhenensis gen. nov., sp. nov., a novel member of family Burkholderiaceae isolated from activated sludge collected in Shen Zhen, China.</title>
        <authorList>
            <person name="Wang X."/>
        </authorList>
    </citation>
    <scope>NUCLEOTIDE SEQUENCE</scope>
    <source>
        <strain evidence="7">DQS-5</strain>
    </source>
</reference>
<dbReference type="PANTHER" id="PTHR38101:SF1">
    <property type="entry name" value="UPF0307 PROTEIN YJGA"/>
    <property type="match status" value="1"/>
</dbReference>
<dbReference type="PANTHER" id="PTHR38101">
    <property type="entry name" value="UPF0307 PROTEIN YJGA"/>
    <property type="match status" value="1"/>
</dbReference>
<keyword evidence="3 5" id="KW-0699">rRNA-binding</keyword>
<dbReference type="InterPro" id="IPR023153">
    <property type="entry name" value="DarP_sf"/>
</dbReference>
<dbReference type="EMBL" id="JARRAF010000018">
    <property type="protein sequence ID" value="MDK2125411.1"/>
    <property type="molecule type" value="Genomic_DNA"/>
</dbReference>
<evidence type="ECO:0000256" key="6">
    <source>
        <dbReference type="SAM" id="MobiDB-lite"/>
    </source>
</evidence>
<comment type="subcellular location">
    <subcellularLocation>
        <location evidence="5">Cytoplasm</location>
    </subcellularLocation>
    <text evidence="5">Associates with late stage pre-50S ribosomal subunits.</text>
</comment>
<comment type="function">
    <text evidence="5">Member of a network of 50S ribosomal subunit biogenesis factors which assembles along the 30S-50S interface, preventing incorrect 23S rRNA structures from forming. Promotes peptidyl transferase center (PTC) maturation.</text>
</comment>
<organism evidence="7 8">
    <name type="scientific">Parachitinimonas caeni</name>
    <dbReference type="NCBI Taxonomy" id="3031301"/>
    <lineage>
        <taxon>Bacteria</taxon>
        <taxon>Pseudomonadati</taxon>
        <taxon>Pseudomonadota</taxon>
        <taxon>Betaproteobacteria</taxon>
        <taxon>Neisseriales</taxon>
        <taxon>Chitinibacteraceae</taxon>
        <taxon>Parachitinimonas</taxon>
    </lineage>
</organism>
<evidence type="ECO:0000313" key="7">
    <source>
        <dbReference type="EMBL" id="MDK2125411.1"/>
    </source>
</evidence>
<dbReference type="HAMAP" id="MF_00765">
    <property type="entry name" value="DarP"/>
    <property type="match status" value="1"/>
</dbReference>
<proteinExistence type="inferred from homology"/>
<dbReference type="SUPFAM" id="SSF158710">
    <property type="entry name" value="PSPTO4464-like"/>
    <property type="match status" value="1"/>
</dbReference>
<evidence type="ECO:0000256" key="4">
    <source>
        <dbReference type="ARBA" id="ARBA00022884"/>
    </source>
</evidence>
<dbReference type="InterPro" id="IPR006839">
    <property type="entry name" value="DarP"/>
</dbReference>
<sequence>MSDLPFDPEYDQPSKTRRKQEAHDMQELGEQLMPLKRKQLERLNLPERVVDALLESQRLTERGAIKRQKQYIGKLMRDLDPEPIREFLSTLRATSDRHNAWLHRLERLRDTLIADDSALAAFIAEHPEAPVQSMRQAIRNAKAEQAAGKPPKAYRQLFQLLKEVIAEPAAPRLADEDEDEDETNED</sequence>
<comment type="caution">
    <text evidence="7">The sequence shown here is derived from an EMBL/GenBank/DDBJ whole genome shotgun (WGS) entry which is preliminary data.</text>
</comment>